<gene>
    <name evidence="1" type="ordered locus">Gbro_3906</name>
</gene>
<name>D0L3S9_GORB4</name>
<dbReference type="Pfam" id="PF00300">
    <property type="entry name" value="His_Phos_1"/>
    <property type="match status" value="1"/>
</dbReference>
<organism evidence="1 2">
    <name type="scientific">Gordonia bronchialis (strain ATCC 25592 / DSM 43247 / BCRC 13721 / JCM 3198 / KCTC 3076 / NBRC 16047 / NCTC 10667)</name>
    <name type="common">Rhodococcus bronchialis</name>
    <dbReference type="NCBI Taxonomy" id="526226"/>
    <lineage>
        <taxon>Bacteria</taxon>
        <taxon>Bacillati</taxon>
        <taxon>Actinomycetota</taxon>
        <taxon>Actinomycetes</taxon>
        <taxon>Mycobacteriales</taxon>
        <taxon>Gordoniaceae</taxon>
        <taxon>Gordonia</taxon>
    </lineage>
</organism>
<dbReference type="PANTHER" id="PTHR47623:SF1">
    <property type="entry name" value="OS09G0287300 PROTEIN"/>
    <property type="match status" value="1"/>
</dbReference>
<dbReference type="RefSeq" id="WP_012835585.1">
    <property type="nucleotide sequence ID" value="NC_013441.1"/>
</dbReference>
<dbReference type="InterPro" id="IPR029033">
    <property type="entry name" value="His_PPase_superfam"/>
</dbReference>
<dbReference type="CDD" id="cd07067">
    <property type="entry name" value="HP_PGM_like"/>
    <property type="match status" value="1"/>
</dbReference>
<dbReference type="SUPFAM" id="SSF53254">
    <property type="entry name" value="Phosphoglycerate mutase-like"/>
    <property type="match status" value="1"/>
</dbReference>
<dbReference type="KEGG" id="gbr:Gbro_3906"/>
<evidence type="ECO:0000313" key="2">
    <source>
        <dbReference type="Proteomes" id="UP000001219"/>
    </source>
</evidence>
<proteinExistence type="predicted"/>
<evidence type="ECO:0000313" key="1">
    <source>
        <dbReference type="EMBL" id="ACY23082.1"/>
    </source>
</evidence>
<dbReference type="SMART" id="SM00855">
    <property type="entry name" value="PGAM"/>
    <property type="match status" value="1"/>
</dbReference>
<dbReference type="EMBL" id="CP001802">
    <property type="protein sequence ID" value="ACY23082.1"/>
    <property type="molecule type" value="Genomic_DNA"/>
</dbReference>
<dbReference type="AlphaFoldDB" id="D0L3S9"/>
<reference evidence="2" key="1">
    <citation type="submission" date="2009-10" db="EMBL/GenBank/DDBJ databases">
        <title>The complete chromosome of Gordonia bronchialis DSM 43247.</title>
        <authorList>
            <consortium name="US DOE Joint Genome Institute (JGI-PGF)"/>
            <person name="Lucas S."/>
            <person name="Copeland A."/>
            <person name="Lapidus A."/>
            <person name="Glavina del Rio T."/>
            <person name="Dalin E."/>
            <person name="Tice H."/>
            <person name="Bruce D."/>
            <person name="Goodwin L."/>
            <person name="Pitluck S."/>
            <person name="Kyrpides N."/>
            <person name="Mavromatis K."/>
            <person name="Ivanova N."/>
            <person name="Ovchinnikova G."/>
            <person name="Saunders E."/>
            <person name="Brettin T."/>
            <person name="Detter J.C."/>
            <person name="Han C."/>
            <person name="Larimer F."/>
            <person name="Land M."/>
            <person name="Hauser L."/>
            <person name="Markowitz V."/>
            <person name="Cheng J.-F."/>
            <person name="Hugenholtz P."/>
            <person name="Woyke T."/>
            <person name="Wu D."/>
            <person name="Jando M."/>
            <person name="Schneider S."/>
            <person name="Goeker M."/>
            <person name="Klenk H.-P."/>
            <person name="Eisen J.A."/>
        </authorList>
    </citation>
    <scope>NUCLEOTIDE SEQUENCE [LARGE SCALE GENOMIC DNA]</scope>
    <source>
        <strain evidence="2">ATCC 25592 / DSM 43247 / BCRC 13721 / JCM 3198 / KCTC 3076 / NBRC 16047 / NCTC 10667</strain>
    </source>
</reference>
<dbReference type="InterPro" id="IPR013078">
    <property type="entry name" value="His_Pase_superF_clade-1"/>
</dbReference>
<dbReference type="PANTHER" id="PTHR47623">
    <property type="entry name" value="OS09G0287300 PROTEIN"/>
    <property type="match status" value="1"/>
</dbReference>
<dbReference type="Proteomes" id="UP000001219">
    <property type="component" value="Chromosome"/>
</dbReference>
<dbReference type="OrthoDB" id="9810154at2"/>
<accession>D0L3S9</accession>
<sequence length="170" mass="18131">MNRPRTLVLMRHGKSGYPPGTGDHGRPLAQRGRREAALAGRWMSDEGLHIDAVLCSSSTRTRETLQYTGIDAPVTYLDEIYGGTPFDVLEAVRVYAPTQARTVLVVGHEPGMPETALTLDPDGEIDRFPTSAYAVVAVGDPWAELGTAAVADAHLVGVRVPRDGAAGPQS</sequence>
<dbReference type="STRING" id="526226.Gbro_3906"/>
<reference evidence="1 2" key="2">
    <citation type="journal article" date="2010" name="Stand. Genomic Sci.">
        <title>Complete genome sequence of Gordonia bronchialis type strain (3410).</title>
        <authorList>
            <person name="Ivanova N."/>
            <person name="Sikorski J."/>
            <person name="Jando M."/>
            <person name="Lapidus A."/>
            <person name="Nolan M."/>
            <person name="Lucas S."/>
            <person name="Del Rio T.G."/>
            <person name="Tice H."/>
            <person name="Copeland A."/>
            <person name="Cheng J.F."/>
            <person name="Chen F."/>
            <person name="Bruce D."/>
            <person name="Goodwin L."/>
            <person name="Pitluck S."/>
            <person name="Mavromatis K."/>
            <person name="Ovchinnikova G."/>
            <person name="Pati A."/>
            <person name="Chen A."/>
            <person name="Palaniappan K."/>
            <person name="Land M."/>
            <person name="Hauser L."/>
            <person name="Chang Y.J."/>
            <person name="Jeffries C.D."/>
            <person name="Chain P."/>
            <person name="Saunders E."/>
            <person name="Han C."/>
            <person name="Detter J.C."/>
            <person name="Brettin T."/>
            <person name="Rohde M."/>
            <person name="Goker M."/>
            <person name="Bristow J."/>
            <person name="Eisen J.A."/>
            <person name="Markowitz V."/>
            <person name="Hugenholtz P."/>
            <person name="Klenk H.P."/>
            <person name="Kyrpides N.C."/>
        </authorList>
    </citation>
    <scope>NUCLEOTIDE SEQUENCE [LARGE SCALE GENOMIC DNA]</scope>
    <source>
        <strain evidence="2">ATCC 25592 / DSM 43247 / BCRC 13721 / JCM 3198 / KCTC 3076 / NBRC 16047 / NCTC 10667</strain>
    </source>
</reference>
<protein>
    <submittedName>
        <fullName evidence="1">Phosphoglycerate mutase</fullName>
    </submittedName>
</protein>
<dbReference type="HOGENOM" id="CLU_084603_2_1_11"/>
<dbReference type="eggNOG" id="COG2062">
    <property type="taxonomic scope" value="Bacteria"/>
</dbReference>
<keyword evidence="2" id="KW-1185">Reference proteome</keyword>
<dbReference type="Gene3D" id="3.40.50.1240">
    <property type="entry name" value="Phosphoglycerate mutase-like"/>
    <property type="match status" value="1"/>
</dbReference>